<name>L1IP68_GUITC</name>
<dbReference type="Proteomes" id="UP000011087">
    <property type="component" value="Unassembled WGS sequence"/>
</dbReference>
<dbReference type="CDD" id="cd00118">
    <property type="entry name" value="LysM"/>
    <property type="match status" value="1"/>
</dbReference>
<evidence type="ECO:0000259" key="1">
    <source>
        <dbReference type="PROSITE" id="PS51782"/>
    </source>
</evidence>
<evidence type="ECO:0000313" key="4">
    <source>
        <dbReference type="Proteomes" id="UP000011087"/>
    </source>
</evidence>
<reference evidence="4" key="2">
    <citation type="submission" date="2012-11" db="EMBL/GenBank/DDBJ databases">
        <authorList>
            <person name="Kuo A."/>
            <person name="Curtis B.A."/>
            <person name="Tanifuji G."/>
            <person name="Burki F."/>
            <person name="Gruber A."/>
            <person name="Irimia M."/>
            <person name="Maruyama S."/>
            <person name="Arias M.C."/>
            <person name="Ball S.G."/>
            <person name="Gile G.H."/>
            <person name="Hirakawa Y."/>
            <person name="Hopkins J.F."/>
            <person name="Rensing S.A."/>
            <person name="Schmutz J."/>
            <person name="Symeonidi A."/>
            <person name="Elias M."/>
            <person name="Eveleigh R.J."/>
            <person name="Herman E.K."/>
            <person name="Klute M.J."/>
            <person name="Nakayama T."/>
            <person name="Obornik M."/>
            <person name="Reyes-Prieto A."/>
            <person name="Armbrust E.V."/>
            <person name="Aves S.J."/>
            <person name="Beiko R.G."/>
            <person name="Coutinho P."/>
            <person name="Dacks J.B."/>
            <person name="Durnford D.G."/>
            <person name="Fast N.M."/>
            <person name="Green B.R."/>
            <person name="Grisdale C."/>
            <person name="Hempe F."/>
            <person name="Henrissat B."/>
            <person name="Hoppner M.P."/>
            <person name="Ishida K.-I."/>
            <person name="Kim E."/>
            <person name="Koreny L."/>
            <person name="Kroth P.G."/>
            <person name="Liu Y."/>
            <person name="Malik S.-B."/>
            <person name="Maier U.G."/>
            <person name="McRose D."/>
            <person name="Mock T."/>
            <person name="Neilson J.A."/>
            <person name="Onodera N.T."/>
            <person name="Poole A.M."/>
            <person name="Pritham E.J."/>
            <person name="Richards T.A."/>
            <person name="Rocap G."/>
            <person name="Roy S.W."/>
            <person name="Sarai C."/>
            <person name="Schaack S."/>
            <person name="Shirato S."/>
            <person name="Slamovits C.H."/>
            <person name="Spencer D.F."/>
            <person name="Suzuki S."/>
            <person name="Worden A.Z."/>
            <person name="Zauner S."/>
            <person name="Barry K."/>
            <person name="Bell C."/>
            <person name="Bharti A.K."/>
            <person name="Crow J.A."/>
            <person name="Grimwood J."/>
            <person name="Kramer R."/>
            <person name="Lindquist E."/>
            <person name="Lucas S."/>
            <person name="Salamov A."/>
            <person name="McFadden G.I."/>
            <person name="Lane C.E."/>
            <person name="Keeling P.J."/>
            <person name="Gray M.W."/>
            <person name="Grigoriev I.V."/>
            <person name="Archibald J.M."/>
        </authorList>
    </citation>
    <scope>NUCLEOTIDE SEQUENCE</scope>
    <source>
        <strain evidence="4">CCMP2712</strain>
    </source>
</reference>
<dbReference type="InterPro" id="IPR036779">
    <property type="entry name" value="LysM_dom_sf"/>
</dbReference>
<dbReference type="EnsemblProtists" id="EKX38063">
    <property type="protein sequence ID" value="EKX38063"/>
    <property type="gene ID" value="GUITHDRAFT_165314"/>
</dbReference>
<dbReference type="SUPFAM" id="SSF54106">
    <property type="entry name" value="LysM domain"/>
    <property type="match status" value="1"/>
</dbReference>
<dbReference type="HOGENOM" id="CLU_922716_0_0_1"/>
<dbReference type="Pfam" id="PF01476">
    <property type="entry name" value="LysM"/>
    <property type="match status" value="1"/>
</dbReference>
<dbReference type="KEGG" id="gtt:GUITHDRAFT_165314"/>
<organism evidence="2">
    <name type="scientific">Guillardia theta (strain CCMP2712)</name>
    <name type="common">Cryptophyte</name>
    <dbReference type="NCBI Taxonomy" id="905079"/>
    <lineage>
        <taxon>Eukaryota</taxon>
        <taxon>Cryptophyceae</taxon>
        <taxon>Pyrenomonadales</taxon>
        <taxon>Geminigeraceae</taxon>
        <taxon>Guillardia</taxon>
    </lineage>
</organism>
<dbReference type="GeneID" id="17294770"/>
<gene>
    <name evidence="2" type="ORF">GUITHDRAFT_165314</name>
</gene>
<accession>L1IP68</accession>
<dbReference type="EMBL" id="JH993052">
    <property type="protein sequence ID" value="EKX38063.1"/>
    <property type="molecule type" value="Genomic_DNA"/>
</dbReference>
<keyword evidence="4" id="KW-1185">Reference proteome</keyword>
<dbReference type="PaxDb" id="55529-EKX38063"/>
<protein>
    <recommendedName>
        <fullName evidence="1">LysM domain-containing protein</fullName>
    </recommendedName>
</protein>
<dbReference type="SMART" id="SM00257">
    <property type="entry name" value="LysM"/>
    <property type="match status" value="1"/>
</dbReference>
<reference evidence="3" key="3">
    <citation type="submission" date="2015-06" db="UniProtKB">
        <authorList>
            <consortium name="EnsemblProtists"/>
        </authorList>
    </citation>
    <scope>IDENTIFICATION</scope>
</reference>
<dbReference type="RefSeq" id="XP_005825043.1">
    <property type="nucleotide sequence ID" value="XM_005824986.1"/>
</dbReference>
<dbReference type="Gene3D" id="3.10.350.10">
    <property type="entry name" value="LysM domain"/>
    <property type="match status" value="1"/>
</dbReference>
<sequence length="302" mass="33349">MNVCLAGYCQSKSFVPTFNMYAANSYNLSYPLFVGQTITITVNSTAVSISKDPGLPIGMQASGSGPIDLIWTPRSFAAGYIHTAGIYFPNLDRTVYLNISVASSVVSWQSPVNDTMEYEVLLGTSQQLVSLTSHPYPEQNSPSLNDTSVIELHPDMNYPRILPDGTLDLYPPSSKMLAFYARRGLEGKQHTVCSIPCSALQISRAYLGSLNWRRLWNMNSFISPDPNLFIQDAQVIHLGVNYTVKTGDTLLNVAIKFRTTILNLMEVNPYIADMNALEVGYDLCIPACTNRNYLPILPTIAL</sequence>
<dbReference type="PROSITE" id="PS51782">
    <property type="entry name" value="LYSM"/>
    <property type="match status" value="1"/>
</dbReference>
<reference evidence="2 4" key="1">
    <citation type="journal article" date="2012" name="Nature">
        <title>Algal genomes reveal evolutionary mosaicism and the fate of nucleomorphs.</title>
        <authorList>
            <consortium name="DOE Joint Genome Institute"/>
            <person name="Curtis B.A."/>
            <person name="Tanifuji G."/>
            <person name="Burki F."/>
            <person name="Gruber A."/>
            <person name="Irimia M."/>
            <person name="Maruyama S."/>
            <person name="Arias M.C."/>
            <person name="Ball S.G."/>
            <person name="Gile G.H."/>
            <person name="Hirakawa Y."/>
            <person name="Hopkins J.F."/>
            <person name="Kuo A."/>
            <person name="Rensing S.A."/>
            <person name="Schmutz J."/>
            <person name="Symeonidi A."/>
            <person name="Elias M."/>
            <person name="Eveleigh R.J."/>
            <person name="Herman E.K."/>
            <person name="Klute M.J."/>
            <person name="Nakayama T."/>
            <person name="Obornik M."/>
            <person name="Reyes-Prieto A."/>
            <person name="Armbrust E.V."/>
            <person name="Aves S.J."/>
            <person name="Beiko R.G."/>
            <person name="Coutinho P."/>
            <person name="Dacks J.B."/>
            <person name="Durnford D.G."/>
            <person name="Fast N.M."/>
            <person name="Green B.R."/>
            <person name="Grisdale C.J."/>
            <person name="Hempel F."/>
            <person name="Henrissat B."/>
            <person name="Hoppner M.P."/>
            <person name="Ishida K."/>
            <person name="Kim E."/>
            <person name="Koreny L."/>
            <person name="Kroth P.G."/>
            <person name="Liu Y."/>
            <person name="Malik S.B."/>
            <person name="Maier U.G."/>
            <person name="McRose D."/>
            <person name="Mock T."/>
            <person name="Neilson J.A."/>
            <person name="Onodera N.T."/>
            <person name="Poole A.M."/>
            <person name="Pritham E.J."/>
            <person name="Richards T.A."/>
            <person name="Rocap G."/>
            <person name="Roy S.W."/>
            <person name="Sarai C."/>
            <person name="Schaack S."/>
            <person name="Shirato S."/>
            <person name="Slamovits C.H."/>
            <person name="Spencer D.F."/>
            <person name="Suzuki S."/>
            <person name="Worden A.Z."/>
            <person name="Zauner S."/>
            <person name="Barry K."/>
            <person name="Bell C."/>
            <person name="Bharti A.K."/>
            <person name="Crow J.A."/>
            <person name="Grimwood J."/>
            <person name="Kramer R."/>
            <person name="Lindquist E."/>
            <person name="Lucas S."/>
            <person name="Salamov A."/>
            <person name="McFadden G.I."/>
            <person name="Lane C.E."/>
            <person name="Keeling P.J."/>
            <person name="Gray M.W."/>
            <person name="Grigoriev I.V."/>
            <person name="Archibald J.M."/>
        </authorList>
    </citation>
    <scope>NUCLEOTIDE SEQUENCE</scope>
    <source>
        <strain evidence="2 4">CCMP2712</strain>
    </source>
</reference>
<evidence type="ECO:0000313" key="2">
    <source>
        <dbReference type="EMBL" id="EKX38063.1"/>
    </source>
</evidence>
<feature type="domain" description="LysM" evidence="1">
    <location>
        <begin position="240"/>
        <end position="285"/>
    </location>
</feature>
<dbReference type="InterPro" id="IPR018392">
    <property type="entry name" value="LysM"/>
</dbReference>
<proteinExistence type="predicted"/>
<dbReference type="AlphaFoldDB" id="L1IP68"/>
<evidence type="ECO:0000313" key="3">
    <source>
        <dbReference type="EnsemblProtists" id="EKX38063"/>
    </source>
</evidence>